<dbReference type="PANTHER" id="PTHR43053">
    <property type="entry name" value="GLYCOSIDASE FAMILY 31"/>
    <property type="match status" value="1"/>
</dbReference>
<organism evidence="4 5">
    <name type="scientific">Thermosipho japonicus</name>
    <dbReference type="NCBI Taxonomy" id="90323"/>
    <lineage>
        <taxon>Bacteria</taxon>
        <taxon>Thermotogati</taxon>
        <taxon>Thermotogota</taxon>
        <taxon>Thermotogae</taxon>
        <taxon>Thermotogales</taxon>
        <taxon>Fervidobacteriaceae</taxon>
        <taxon>Thermosipho</taxon>
    </lineage>
</organism>
<protein>
    <submittedName>
        <fullName evidence="4">Alpha-galactosidase</fullName>
        <ecNumber evidence="4">3.2.1.22</ecNumber>
    </submittedName>
</protein>
<dbReference type="EMBL" id="JACHEX010000007">
    <property type="protein sequence ID" value="MBB6063385.1"/>
    <property type="molecule type" value="Genomic_DNA"/>
</dbReference>
<keyword evidence="1 4" id="KW-0378">Hydrolase</keyword>
<evidence type="ECO:0000259" key="3">
    <source>
        <dbReference type="Pfam" id="PF22676"/>
    </source>
</evidence>
<proteinExistence type="predicted"/>
<reference evidence="4 5" key="1">
    <citation type="submission" date="2020-08" db="EMBL/GenBank/DDBJ databases">
        <title>Genomic Encyclopedia of Type Strains, Phase IV (KMG-IV): sequencing the most valuable type-strain genomes for metagenomic binning, comparative biology and taxonomic classification.</title>
        <authorList>
            <person name="Goeker M."/>
        </authorList>
    </citation>
    <scope>NUCLEOTIDE SEQUENCE [LARGE SCALE GENOMIC DNA]</scope>
    <source>
        <strain evidence="4 5">DSM 13481</strain>
    </source>
</reference>
<keyword evidence="2 4" id="KW-0326">Glycosidase</keyword>
<evidence type="ECO:0000256" key="2">
    <source>
        <dbReference type="ARBA" id="ARBA00023295"/>
    </source>
</evidence>
<dbReference type="CDD" id="cd14791">
    <property type="entry name" value="GH36"/>
    <property type="match status" value="1"/>
</dbReference>
<dbReference type="Proteomes" id="UP000555828">
    <property type="component" value="Unassembled WGS sequence"/>
</dbReference>
<evidence type="ECO:0000313" key="4">
    <source>
        <dbReference type="EMBL" id="MBB6063385.1"/>
    </source>
</evidence>
<dbReference type="GO" id="GO:0030246">
    <property type="term" value="F:carbohydrate binding"/>
    <property type="evidence" value="ECO:0007669"/>
    <property type="project" value="InterPro"/>
</dbReference>
<evidence type="ECO:0000256" key="1">
    <source>
        <dbReference type="ARBA" id="ARBA00022801"/>
    </source>
</evidence>
<dbReference type="InterPro" id="IPR055092">
    <property type="entry name" value="GalA_N"/>
</dbReference>
<evidence type="ECO:0000313" key="5">
    <source>
        <dbReference type="Proteomes" id="UP000555828"/>
    </source>
</evidence>
<accession>A0A841GN19</accession>
<dbReference type="SUPFAM" id="SSF51445">
    <property type="entry name" value="(Trans)glycosidases"/>
    <property type="match status" value="1"/>
</dbReference>
<dbReference type="EC" id="3.2.1.22" evidence="4"/>
<dbReference type="SUPFAM" id="SSF74650">
    <property type="entry name" value="Galactose mutarotase-like"/>
    <property type="match status" value="1"/>
</dbReference>
<dbReference type="InterPro" id="IPR011013">
    <property type="entry name" value="Gal_mutarotase_sf_dom"/>
</dbReference>
<keyword evidence="5" id="KW-1185">Reference proteome</keyword>
<dbReference type="InterPro" id="IPR050985">
    <property type="entry name" value="Alpha-glycosidase_related"/>
</dbReference>
<feature type="domain" description="Alpha-galactosidase N-terminal" evidence="3">
    <location>
        <begin position="4"/>
        <end position="136"/>
    </location>
</feature>
<dbReference type="GO" id="GO:0016052">
    <property type="term" value="P:carbohydrate catabolic process"/>
    <property type="evidence" value="ECO:0007669"/>
    <property type="project" value="InterPro"/>
</dbReference>
<dbReference type="Pfam" id="PF22676">
    <property type="entry name" value="GalA_N"/>
    <property type="match status" value="1"/>
</dbReference>
<dbReference type="Gene3D" id="3.20.20.70">
    <property type="entry name" value="Aldolase class I"/>
    <property type="match status" value="1"/>
</dbReference>
<gene>
    <name evidence="4" type="ORF">HNP65_001856</name>
</gene>
<dbReference type="InterPro" id="IPR013785">
    <property type="entry name" value="Aldolase_TIM"/>
</dbReference>
<dbReference type="GO" id="GO:0004557">
    <property type="term" value="F:alpha-galactosidase activity"/>
    <property type="evidence" value="ECO:0007669"/>
    <property type="project" value="UniProtKB-EC"/>
</dbReference>
<dbReference type="InterPro" id="IPR017853">
    <property type="entry name" value="GH"/>
</dbReference>
<dbReference type="AlphaFoldDB" id="A0A841GN19"/>
<dbReference type="PANTHER" id="PTHR43053:SF3">
    <property type="entry name" value="ALPHA-GALACTOSIDASE C-RELATED"/>
    <property type="match status" value="1"/>
</dbReference>
<name>A0A841GN19_9BACT</name>
<dbReference type="Pfam" id="PF02065">
    <property type="entry name" value="Melibiase"/>
    <property type="match status" value="1"/>
</dbReference>
<dbReference type="InterPro" id="IPR002252">
    <property type="entry name" value="Glyco_hydro_36"/>
</dbReference>
<comment type="caution">
    <text evidence="4">The sequence shown here is derived from an EMBL/GenBank/DDBJ whole genome shotgun (WGS) entry which is preliminary data.</text>
</comment>
<dbReference type="RefSeq" id="WP_184619958.1">
    <property type="nucleotide sequence ID" value="NZ_JACHEX010000007.1"/>
</dbReference>
<sequence length="508" mass="59173">MQVIKELKNGKVMSKKIKGKLGKVKVFEEVLSDNYILINNWQSWGPTKVIPKDFKLNISKEFLEKARFSPNPNPELLLDYIVSDYFIATKDKLYGFLSSKIGHPYFLIKDGKIEGYIDYFEEEFEGYIETEPLVVLSGNIDMLLREYGELLRDYNKPQFKKWNPVGWSSWYYYFEKLTWNDVLKNLKLAKNYPFEVFQIDDSWQKDIGDWQPKENFPSLREMAETIKKFGFVPGIWLAPFSVSETSSIFKEHKDWLVKDDDGNPEVAYQNWGKNIYALDLSNPEVLDFIETLFKGLKDSGFEYFKIDFLFAGAIPGKRYQKVSPIRTYRLGMEKIRKTVNDNFILGCGAPLLPSIGYVDGMRIGPDTAPYYDSKIPDNLGPNAYSALRNTITRYFMNKKLWWNDPDCLLLRKTETNLTTNQKKMFAITAGMLDNMIFVSDDLELELDDFLIPAALKLRGGEYFVEGIMDKAFTIYTRNEKVGKVKFRICLETEKSEYYPDKDFLKGKK</sequence>